<keyword evidence="2" id="KW-0472">Membrane</keyword>
<evidence type="ECO:0008006" key="5">
    <source>
        <dbReference type="Google" id="ProtNLM"/>
    </source>
</evidence>
<dbReference type="AlphaFoldDB" id="A0ABD3G5X4"/>
<evidence type="ECO:0000313" key="3">
    <source>
        <dbReference type="EMBL" id="KAL3672544.1"/>
    </source>
</evidence>
<feature type="transmembrane region" description="Helical" evidence="2">
    <location>
        <begin position="135"/>
        <end position="161"/>
    </location>
</feature>
<keyword evidence="2" id="KW-0812">Transmembrane</keyword>
<feature type="transmembrane region" description="Helical" evidence="2">
    <location>
        <begin position="231"/>
        <end position="249"/>
    </location>
</feature>
<reference evidence="3 4" key="1">
    <citation type="submission" date="2024-09" db="EMBL/GenBank/DDBJ databases">
        <title>Genome sequencing and assembly of Phytophthora oleae, isolate VK10A, causative agent of rot of olive drupes.</title>
        <authorList>
            <person name="Conti Taguali S."/>
            <person name="Riolo M."/>
            <person name="La Spada F."/>
            <person name="Cacciola S.O."/>
            <person name="Dionisio G."/>
        </authorList>
    </citation>
    <scope>NUCLEOTIDE SEQUENCE [LARGE SCALE GENOMIC DNA]</scope>
    <source>
        <strain evidence="3 4">VK10A</strain>
    </source>
</reference>
<keyword evidence="4" id="KW-1185">Reference proteome</keyword>
<keyword evidence="2" id="KW-1133">Transmembrane helix</keyword>
<accession>A0ABD3G5X4</accession>
<comment type="caution">
    <text evidence="3">The sequence shown here is derived from an EMBL/GenBank/DDBJ whole genome shotgun (WGS) entry which is preliminary data.</text>
</comment>
<feature type="region of interest" description="Disordered" evidence="1">
    <location>
        <begin position="21"/>
        <end position="53"/>
    </location>
</feature>
<dbReference type="EMBL" id="JBIMZQ010000003">
    <property type="protein sequence ID" value="KAL3672544.1"/>
    <property type="molecule type" value="Genomic_DNA"/>
</dbReference>
<evidence type="ECO:0000313" key="4">
    <source>
        <dbReference type="Proteomes" id="UP001632037"/>
    </source>
</evidence>
<dbReference type="Proteomes" id="UP001632037">
    <property type="component" value="Unassembled WGS sequence"/>
</dbReference>
<gene>
    <name evidence="3" type="ORF">V7S43_001841</name>
</gene>
<evidence type="ECO:0000256" key="2">
    <source>
        <dbReference type="SAM" id="Phobius"/>
    </source>
</evidence>
<proteinExistence type="predicted"/>
<feature type="transmembrane region" description="Helical" evidence="2">
    <location>
        <begin position="86"/>
        <end position="105"/>
    </location>
</feature>
<sequence>MNPTVSAAEVSLLVNQTEAVGSLDAPQQHETPKSDPVAAPRPSIQSLSSKSSWTGSLQNFAPTVVSIVATEVATFYDVFGVLGVPMILMFMVSAAWTFMMAAIQVHGDTMANTIMNTTTFDNGEFWLLPKPETSIVVSSVILLSIFGLGYTGLAIMMMFFYRAGAPKENEEISTTPVAIQRKAKENVIQHFVGWICKLPADIREHYFTAALDLPNLVFQTLTLATYLRKGFPTAIIYYYSVLLLCNWLVTSYRSQHYVVDPDLIIARLYYTFDLFFAVFSPLVVLIYYVDTFHFDRAEFLTRMESLGPGSFDNVARIFGDPSQISSFCSAFHYLQFSSGATLFYKSSLNLLSLDKWRKII</sequence>
<feature type="transmembrane region" description="Helical" evidence="2">
    <location>
        <begin position="269"/>
        <end position="289"/>
    </location>
</feature>
<name>A0ABD3G5X4_9STRA</name>
<protein>
    <recommendedName>
        <fullName evidence="5">Amino acid transporter transmembrane domain-containing protein</fullName>
    </recommendedName>
</protein>
<organism evidence="3 4">
    <name type="scientific">Phytophthora oleae</name>
    <dbReference type="NCBI Taxonomy" id="2107226"/>
    <lineage>
        <taxon>Eukaryota</taxon>
        <taxon>Sar</taxon>
        <taxon>Stramenopiles</taxon>
        <taxon>Oomycota</taxon>
        <taxon>Peronosporomycetes</taxon>
        <taxon>Peronosporales</taxon>
        <taxon>Peronosporaceae</taxon>
        <taxon>Phytophthora</taxon>
    </lineage>
</organism>
<evidence type="ECO:0000256" key="1">
    <source>
        <dbReference type="SAM" id="MobiDB-lite"/>
    </source>
</evidence>